<dbReference type="EMBL" id="VNHU01000003">
    <property type="protein sequence ID" value="TYP75138.1"/>
    <property type="molecule type" value="Genomic_DNA"/>
</dbReference>
<dbReference type="GO" id="GO:0046872">
    <property type="term" value="F:metal ion binding"/>
    <property type="evidence" value="ECO:0007669"/>
    <property type="project" value="UniProtKB-KW"/>
</dbReference>
<dbReference type="GO" id="GO:0102276">
    <property type="term" value="F:2-oxoglutarate oxygenase/decarboxylase (ethylene-forming) activity"/>
    <property type="evidence" value="ECO:0007669"/>
    <property type="project" value="UniProtKB-EC"/>
</dbReference>
<dbReference type="PRINTS" id="PR00682">
    <property type="entry name" value="IPNSYNTHASE"/>
</dbReference>
<evidence type="ECO:0000256" key="7">
    <source>
        <dbReference type="ARBA" id="ARBA00031282"/>
    </source>
</evidence>
<comment type="catalytic activity">
    <reaction evidence="8">
        <text>2-oxoglutarate + O2 + 2 H(+) = ethene + 3 CO2 + H2O</text>
        <dbReference type="Rhea" id="RHEA:31523"/>
        <dbReference type="ChEBI" id="CHEBI:15377"/>
        <dbReference type="ChEBI" id="CHEBI:15378"/>
        <dbReference type="ChEBI" id="CHEBI:15379"/>
        <dbReference type="ChEBI" id="CHEBI:16526"/>
        <dbReference type="ChEBI" id="CHEBI:16810"/>
        <dbReference type="ChEBI" id="CHEBI:18153"/>
        <dbReference type="EC" id="1.13.12.19"/>
    </reaction>
</comment>
<dbReference type="Pfam" id="PF03171">
    <property type="entry name" value="2OG-FeII_Oxy"/>
    <property type="match status" value="1"/>
</dbReference>
<evidence type="ECO:0000256" key="1">
    <source>
        <dbReference type="ARBA" id="ARBA00004767"/>
    </source>
</evidence>
<dbReference type="EC" id="1.13.12.19" evidence="3"/>
<dbReference type="InterPro" id="IPR026992">
    <property type="entry name" value="DIOX_N"/>
</dbReference>
<dbReference type="PROSITE" id="PS51471">
    <property type="entry name" value="FE2OG_OXY"/>
    <property type="match status" value="1"/>
</dbReference>
<protein>
    <recommendedName>
        <fullName evidence="4">2-oxoglutarate-dependent ethylene/succinate-forming enzyme</fullName>
        <ecNumber evidence="3">1.13.12.19</ecNumber>
        <ecNumber evidence="2">1.14.20.7</ecNumber>
    </recommendedName>
    <alternativeName>
        <fullName evidence="6">2-oxoglutarate dioxygenase (ethylene-forming)</fullName>
    </alternativeName>
    <alternativeName>
        <fullName evidence="7">2-oxoglutarate/L-arginine monooxygenase/decarboxylase (succinate-forming)</fullName>
    </alternativeName>
</protein>
<evidence type="ECO:0000259" key="11">
    <source>
        <dbReference type="PROSITE" id="PS51471"/>
    </source>
</evidence>
<dbReference type="Proteomes" id="UP000324376">
    <property type="component" value="Unassembled WGS sequence"/>
</dbReference>
<dbReference type="InterPro" id="IPR044861">
    <property type="entry name" value="IPNS-like_FE2OG_OXY"/>
</dbReference>
<comment type="similarity">
    <text evidence="10">Belongs to the iron/ascorbate-dependent oxidoreductase family.</text>
</comment>
<reference evidence="12 13" key="1">
    <citation type="submission" date="2019-07" db="EMBL/GenBank/DDBJ databases">
        <title>Genomic Encyclopedia of Archaeal and Bacterial Type Strains, Phase II (KMG-II): from individual species to whole genera.</title>
        <authorList>
            <person name="Goeker M."/>
        </authorList>
    </citation>
    <scope>NUCLEOTIDE SEQUENCE [LARGE SCALE GENOMIC DNA]</scope>
    <source>
        <strain evidence="12 13">DSM 17527</strain>
    </source>
</reference>
<dbReference type="GO" id="GO:0051213">
    <property type="term" value="F:dioxygenase activity"/>
    <property type="evidence" value="ECO:0007669"/>
    <property type="project" value="UniProtKB-KW"/>
</dbReference>
<feature type="domain" description="Fe2OG dioxygenase" evidence="11">
    <location>
        <begin position="187"/>
        <end position="293"/>
    </location>
</feature>
<evidence type="ECO:0000256" key="5">
    <source>
        <dbReference type="ARBA" id="ARBA00022666"/>
    </source>
</evidence>
<name>A0A5S5C945_9FLAO</name>
<dbReference type="InterPro" id="IPR050231">
    <property type="entry name" value="Iron_ascorbate_oxido_reductase"/>
</dbReference>
<accession>A0A5S5C945</accession>
<dbReference type="PANTHER" id="PTHR47990">
    <property type="entry name" value="2-OXOGLUTARATE (2OG) AND FE(II)-DEPENDENT OXYGENASE SUPERFAMILY PROTEIN-RELATED"/>
    <property type="match status" value="1"/>
</dbReference>
<keyword evidence="13" id="KW-1185">Reference proteome</keyword>
<dbReference type="SUPFAM" id="SSF51197">
    <property type="entry name" value="Clavaminate synthase-like"/>
    <property type="match status" value="1"/>
</dbReference>
<dbReference type="GO" id="GO:0009693">
    <property type="term" value="P:ethylene biosynthetic process"/>
    <property type="evidence" value="ECO:0007669"/>
    <property type="project" value="UniProtKB-KW"/>
</dbReference>
<dbReference type="EC" id="1.14.20.7" evidence="2"/>
<evidence type="ECO:0000256" key="2">
    <source>
        <dbReference type="ARBA" id="ARBA00012293"/>
    </source>
</evidence>
<keyword evidence="10" id="KW-0408">Iron</keyword>
<proteinExistence type="inferred from homology"/>
<evidence type="ECO:0000256" key="8">
    <source>
        <dbReference type="ARBA" id="ARBA00047725"/>
    </source>
</evidence>
<gene>
    <name evidence="12" type="ORF">BD809_103202</name>
</gene>
<keyword evidence="12" id="KW-0223">Dioxygenase</keyword>
<evidence type="ECO:0000313" key="12">
    <source>
        <dbReference type="EMBL" id="TYP75138.1"/>
    </source>
</evidence>
<dbReference type="Pfam" id="PF14226">
    <property type="entry name" value="DIOX_N"/>
    <property type="match status" value="1"/>
</dbReference>
<comment type="caution">
    <text evidence="12">The sequence shown here is derived from an EMBL/GenBank/DDBJ whole genome shotgun (WGS) entry which is preliminary data.</text>
</comment>
<dbReference type="Gene3D" id="2.60.120.330">
    <property type="entry name" value="B-lactam Antibiotic, Isopenicillin N Synthase, Chain"/>
    <property type="match status" value="1"/>
</dbReference>
<evidence type="ECO:0000313" key="13">
    <source>
        <dbReference type="Proteomes" id="UP000324376"/>
    </source>
</evidence>
<dbReference type="AlphaFoldDB" id="A0A5S5C945"/>
<evidence type="ECO:0000256" key="9">
    <source>
        <dbReference type="ARBA" id="ARBA00049359"/>
    </source>
</evidence>
<sequence>MVWFYQNTVIFVSNYNYNSMNNIPSVDLADFLSEDKSRKEKFVNEIGKAYEEIGFVALKNHFLSDALVDELYKEVTSFFALPVETKKKYEIEGLGGQRGYISFGKEHAKGKKEGDLKEFWHFGQEPSEDANLIEEYPENVKVEELMDFNHTGMEAYRMLEKTGIYVLRALAIYIGLDEFYFDHWASNGNSILRPIHYPPITEEPKGAVRAGAHGDINLITLLMGASTGGLQVQRKDGEWIDAVPEEDELVINVGDMLERLTNNKLRSTIHRVVNPPKEEWSNPRYSIPFFMHPRSEMKLNCLEECISEDNPKQYEDITAGEFLHQRLVEIGLIKK</sequence>
<evidence type="ECO:0000256" key="6">
    <source>
        <dbReference type="ARBA" id="ARBA00031011"/>
    </source>
</evidence>
<evidence type="ECO:0000256" key="4">
    <source>
        <dbReference type="ARBA" id="ARBA00019045"/>
    </source>
</evidence>
<dbReference type="InterPro" id="IPR005123">
    <property type="entry name" value="Oxoglu/Fe-dep_dioxygenase_dom"/>
</dbReference>
<evidence type="ECO:0000256" key="10">
    <source>
        <dbReference type="RuleBase" id="RU003682"/>
    </source>
</evidence>
<organism evidence="12 13">
    <name type="scientific">Aquimarina intermedia</name>
    <dbReference type="NCBI Taxonomy" id="350814"/>
    <lineage>
        <taxon>Bacteria</taxon>
        <taxon>Pseudomonadati</taxon>
        <taxon>Bacteroidota</taxon>
        <taxon>Flavobacteriia</taxon>
        <taxon>Flavobacteriales</taxon>
        <taxon>Flavobacteriaceae</taxon>
        <taxon>Aquimarina</taxon>
    </lineage>
</organism>
<evidence type="ECO:0000256" key="3">
    <source>
        <dbReference type="ARBA" id="ARBA00012531"/>
    </source>
</evidence>
<keyword evidence="10" id="KW-0560">Oxidoreductase</keyword>
<comment type="catalytic activity">
    <reaction evidence="9">
        <text>L-arginine + 2-oxoglutarate + O2 = guanidine + L-glutamate 5-semialdehyde + succinate + CO2</text>
        <dbReference type="Rhea" id="RHEA:31535"/>
        <dbReference type="ChEBI" id="CHEBI:15379"/>
        <dbReference type="ChEBI" id="CHEBI:16526"/>
        <dbReference type="ChEBI" id="CHEBI:16810"/>
        <dbReference type="ChEBI" id="CHEBI:30031"/>
        <dbReference type="ChEBI" id="CHEBI:30087"/>
        <dbReference type="ChEBI" id="CHEBI:32682"/>
        <dbReference type="ChEBI" id="CHEBI:58066"/>
        <dbReference type="EC" id="1.14.20.7"/>
    </reaction>
</comment>
<dbReference type="InterPro" id="IPR027443">
    <property type="entry name" value="IPNS-like_sf"/>
</dbReference>
<comment type="pathway">
    <text evidence="1">Alkene biosynthesis; ethylene biosynthesis via 2-oxoglutarate.</text>
</comment>
<keyword evidence="10" id="KW-0479">Metal-binding</keyword>
<keyword evidence="5" id="KW-0266">Ethylene biosynthesis</keyword>